<evidence type="ECO:0000313" key="3">
    <source>
        <dbReference type="Proteomes" id="UP001596425"/>
    </source>
</evidence>
<sequence>MRNDFSQNLRLLCSYYRSIAEVCRRMGVNRAQFNKYLSGDTQPSRYTLNRICEFFGVETREILMPHEQFAQFVRVRSAPGAGAATERPYRAVVEQLTQESKGHAEKYLGFYFEYHYSMTFQDHIIRSLLHIESDGDGYYFQRFERMRYPDREEWYKSRYRGMLFFLSERIFLIGYEALTRNEIAQTILYPTYKSRVSYLSGLKLGVSASDRREPVCTKVVLESLGRNISVRSALKLCGVFGPDSDEINRNIRENIRATNTEGPQSFFATPL</sequence>
<dbReference type="Pfam" id="PF13443">
    <property type="entry name" value="HTH_26"/>
    <property type="match status" value="1"/>
</dbReference>
<dbReference type="Gene3D" id="1.10.260.40">
    <property type="entry name" value="lambda repressor-like DNA-binding domains"/>
    <property type="match status" value="1"/>
</dbReference>
<dbReference type="EMBL" id="JBHSVR010000001">
    <property type="protein sequence ID" value="MFC6632187.1"/>
    <property type="molecule type" value="Genomic_DNA"/>
</dbReference>
<feature type="domain" description="HTH cro/C1-type" evidence="1">
    <location>
        <begin position="18"/>
        <end position="62"/>
    </location>
</feature>
<dbReference type="RefSeq" id="WP_193192310.1">
    <property type="nucleotide sequence ID" value="NZ_JACZFR010000027.1"/>
</dbReference>
<proteinExistence type="predicted"/>
<evidence type="ECO:0000259" key="1">
    <source>
        <dbReference type="PROSITE" id="PS50943"/>
    </source>
</evidence>
<name>A0ABW1YHD5_9GAMM</name>
<evidence type="ECO:0000313" key="2">
    <source>
        <dbReference type="EMBL" id="MFC6632187.1"/>
    </source>
</evidence>
<gene>
    <name evidence="2" type="ORF">ACFQBM_02785</name>
</gene>
<dbReference type="Proteomes" id="UP001596425">
    <property type="component" value="Unassembled WGS sequence"/>
</dbReference>
<comment type="caution">
    <text evidence="2">The sequence shown here is derived from an EMBL/GenBank/DDBJ whole genome shotgun (WGS) entry which is preliminary data.</text>
</comment>
<reference evidence="3" key="1">
    <citation type="journal article" date="2019" name="Int. J. Syst. Evol. Microbiol.">
        <title>The Global Catalogue of Microorganisms (GCM) 10K type strain sequencing project: providing services to taxonomists for standard genome sequencing and annotation.</title>
        <authorList>
            <consortium name="The Broad Institute Genomics Platform"/>
            <consortium name="The Broad Institute Genome Sequencing Center for Infectious Disease"/>
            <person name="Wu L."/>
            <person name="Ma J."/>
        </authorList>
    </citation>
    <scope>NUCLEOTIDE SEQUENCE [LARGE SCALE GENOMIC DNA]</scope>
    <source>
        <strain evidence="3">CGMCC 1.13718</strain>
    </source>
</reference>
<dbReference type="CDD" id="cd00093">
    <property type="entry name" value="HTH_XRE"/>
    <property type="match status" value="1"/>
</dbReference>
<dbReference type="InterPro" id="IPR001387">
    <property type="entry name" value="Cro/C1-type_HTH"/>
</dbReference>
<dbReference type="SMART" id="SM00530">
    <property type="entry name" value="HTH_XRE"/>
    <property type="match status" value="1"/>
</dbReference>
<dbReference type="SUPFAM" id="SSF47413">
    <property type="entry name" value="lambda repressor-like DNA-binding domains"/>
    <property type="match status" value="1"/>
</dbReference>
<protein>
    <submittedName>
        <fullName evidence="2">Helix-turn-helix domain-containing protein</fullName>
    </submittedName>
</protein>
<dbReference type="InterPro" id="IPR010982">
    <property type="entry name" value="Lambda_DNA-bd_dom_sf"/>
</dbReference>
<dbReference type="PROSITE" id="PS50943">
    <property type="entry name" value="HTH_CROC1"/>
    <property type="match status" value="1"/>
</dbReference>
<keyword evidence="3" id="KW-1185">Reference proteome</keyword>
<accession>A0ABW1YHD5</accession>
<organism evidence="2 3">
    <name type="scientific">Microbulbifer taiwanensis</name>
    <dbReference type="NCBI Taxonomy" id="986746"/>
    <lineage>
        <taxon>Bacteria</taxon>
        <taxon>Pseudomonadati</taxon>
        <taxon>Pseudomonadota</taxon>
        <taxon>Gammaproteobacteria</taxon>
        <taxon>Cellvibrionales</taxon>
        <taxon>Microbulbiferaceae</taxon>
        <taxon>Microbulbifer</taxon>
    </lineage>
</organism>